<proteinExistence type="inferred from homology"/>
<evidence type="ECO:0000256" key="7">
    <source>
        <dbReference type="ARBA" id="ARBA00023277"/>
    </source>
</evidence>
<evidence type="ECO:0000256" key="1">
    <source>
        <dbReference type="ARBA" id="ARBA00000966"/>
    </source>
</evidence>
<organism evidence="13 14">
    <name type="scientific">Cohnella endophytica</name>
    <dbReference type="NCBI Taxonomy" id="2419778"/>
    <lineage>
        <taxon>Bacteria</taxon>
        <taxon>Bacillati</taxon>
        <taxon>Bacillota</taxon>
        <taxon>Bacilli</taxon>
        <taxon>Bacillales</taxon>
        <taxon>Paenibacillaceae</taxon>
        <taxon>Cohnella</taxon>
    </lineage>
</organism>
<comment type="similarity">
    <text evidence="2">Belongs to the glycosyl hydrolase 5 (cellulase A) family.</text>
</comment>
<evidence type="ECO:0000256" key="2">
    <source>
        <dbReference type="ARBA" id="ARBA00005641"/>
    </source>
</evidence>
<accession>A0A494XRA4</accession>
<keyword evidence="7" id="KW-0119">Carbohydrate metabolism</keyword>
<evidence type="ECO:0000313" key="14">
    <source>
        <dbReference type="Proteomes" id="UP000282076"/>
    </source>
</evidence>
<keyword evidence="6" id="KW-0136">Cellulose degradation</keyword>
<dbReference type="PROSITE" id="PS00659">
    <property type="entry name" value="GLYCOSYL_HYDROL_F5"/>
    <property type="match status" value="1"/>
</dbReference>
<feature type="domain" description="Fibronectin type-III" evidence="11">
    <location>
        <begin position="431"/>
        <end position="522"/>
    </location>
</feature>
<dbReference type="Pfam" id="PF00942">
    <property type="entry name" value="CBM_3"/>
    <property type="match status" value="1"/>
</dbReference>
<dbReference type="PROSITE" id="PS50853">
    <property type="entry name" value="FN3"/>
    <property type="match status" value="2"/>
</dbReference>
<dbReference type="Gene3D" id="2.60.40.710">
    <property type="entry name" value="Endoglucanase-like"/>
    <property type="match status" value="1"/>
</dbReference>
<dbReference type="InterPro" id="IPR036966">
    <property type="entry name" value="CBM3_sf"/>
</dbReference>
<evidence type="ECO:0000256" key="9">
    <source>
        <dbReference type="ARBA" id="ARBA00023326"/>
    </source>
</evidence>
<dbReference type="RefSeq" id="WP_120977911.1">
    <property type="nucleotide sequence ID" value="NZ_RBZM01000006.1"/>
</dbReference>
<protein>
    <recommendedName>
        <fullName evidence="3">cellulase</fullName>
        <ecNumber evidence="3">3.2.1.4</ecNumber>
    </recommendedName>
</protein>
<comment type="caution">
    <text evidence="13">The sequence shown here is derived from an EMBL/GenBank/DDBJ whole genome shotgun (WGS) entry which is preliminary data.</text>
</comment>
<dbReference type="SUPFAM" id="SSF51445">
    <property type="entry name" value="(Trans)glycosidases"/>
    <property type="match status" value="1"/>
</dbReference>
<dbReference type="Pfam" id="PF00150">
    <property type="entry name" value="Cellulase"/>
    <property type="match status" value="1"/>
</dbReference>
<dbReference type="SUPFAM" id="SSF49265">
    <property type="entry name" value="Fibronectin type III"/>
    <property type="match status" value="1"/>
</dbReference>
<feature type="domain" description="Fibronectin type-III" evidence="11">
    <location>
        <begin position="338"/>
        <end position="428"/>
    </location>
</feature>
<dbReference type="PANTHER" id="PTHR34142">
    <property type="entry name" value="ENDO-BETA-1,4-GLUCANASE A"/>
    <property type="match status" value="1"/>
</dbReference>
<reference evidence="13 14" key="1">
    <citation type="submission" date="2018-10" db="EMBL/GenBank/DDBJ databases">
        <title>Cohnella sp. M2MS4P-1, whole genome shotgun sequence.</title>
        <authorList>
            <person name="Tuo L."/>
        </authorList>
    </citation>
    <scope>NUCLEOTIDE SEQUENCE [LARGE SCALE GENOMIC DNA]</scope>
    <source>
        <strain evidence="13 14">M2MS4P-1</strain>
    </source>
</reference>
<sequence length="676" mass="70889">MSIERNKRFYATLLILALAVALLFPLGTGNSYAAGPVVPAYGQIKVVGNQLVSQAGTPIQLKGMSSHGLQYYGNYVNKNSIQWLRDDWDASLFRVAMYTAENGYISNPSLKDKVKEAVQAAIDLGIYVIIDWHILSDGDPNTYKTQAKAFFQEMATLYGSYPNVIYEICNEPNGVSWSGQIKPYAQEIIPAIRAIDPDNIIIVGTGNWSQDVDQAADSPLSYSNVMYSVHFYAGTHGQSLRDKVTYARNKGIAIFATEWGTSSASGDGGPYPTQSTEWLNFLDSNKISWANWSLSTKAESSAALLPSASVNGGWTSAQLTTSGQYVRSKMLAGSGTPVPAAPTSLTATAGNAQVALSWTASSGATSYTVKRATTSGGPYTNVATGVTATSYTNTGLTNGTTYYYVVSASNSAGESVNSTQASATPSAGVTIPAAPTGLTATGGNAQVALSWTASSGATSYTVKRATTSGGPYTNVATGVTTTSYTNTGLTNGTTYYYVVSASNSAGQSANSAQSSATPSAGGGTGTGSLVVQYKANNTNATDNQIGPHFNIKNTGTTAVSLSNLKLRYYFTKDGTQALNYYVDWAQAGSGNVSAIFASTSGTGADTYMEVSFTTAAGSIAAGGQSGEIQMRIAKADWSNFNEVGDYSFDPTKTAFADWSKVTLYQNGTLVWGTEPS</sequence>
<evidence type="ECO:0000256" key="10">
    <source>
        <dbReference type="SAM" id="SignalP"/>
    </source>
</evidence>
<feature type="domain" description="CBM3" evidence="12">
    <location>
        <begin position="525"/>
        <end position="676"/>
    </location>
</feature>
<comment type="catalytic activity">
    <reaction evidence="1">
        <text>Endohydrolysis of (1-&gt;4)-beta-D-glucosidic linkages in cellulose, lichenin and cereal beta-D-glucans.</text>
        <dbReference type="EC" id="3.2.1.4"/>
    </reaction>
</comment>
<keyword evidence="4 10" id="KW-0732">Signal</keyword>
<dbReference type="InterPro" id="IPR001956">
    <property type="entry name" value="CBM3"/>
</dbReference>
<dbReference type="InterPro" id="IPR008965">
    <property type="entry name" value="CBM2/CBM3_carb-bd_dom_sf"/>
</dbReference>
<dbReference type="Pfam" id="PF00041">
    <property type="entry name" value="fn3"/>
    <property type="match status" value="2"/>
</dbReference>
<feature type="chain" id="PRO_5019750416" description="cellulase" evidence="10">
    <location>
        <begin position="34"/>
        <end position="676"/>
    </location>
</feature>
<dbReference type="InterPro" id="IPR013783">
    <property type="entry name" value="Ig-like_fold"/>
</dbReference>
<evidence type="ECO:0000256" key="5">
    <source>
        <dbReference type="ARBA" id="ARBA00022801"/>
    </source>
</evidence>
<dbReference type="InterPro" id="IPR018087">
    <property type="entry name" value="Glyco_hydro_5_CS"/>
</dbReference>
<evidence type="ECO:0000256" key="3">
    <source>
        <dbReference type="ARBA" id="ARBA00012601"/>
    </source>
</evidence>
<name>A0A494XRA4_9BACL</name>
<dbReference type="Gene3D" id="2.60.40.10">
    <property type="entry name" value="Immunoglobulins"/>
    <property type="match status" value="2"/>
</dbReference>
<evidence type="ECO:0000313" key="13">
    <source>
        <dbReference type="EMBL" id="RKP53167.1"/>
    </source>
</evidence>
<dbReference type="InterPro" id="IPR036116">
    <property type="entry name" value="FN3_sf"/>
</dbReference>
<dbReference type="AlphaFoldDB" id="A0A494XRA4"/>
<gene>
    <name evidence="13" type="ORF">D7Z26_15685</name>
</gene>
<dbReference type="GO" id="GO:0008810">
    <property type="term" value="F:cellulase activity"/>
    <property type="evidence" value="ECO:0007669"/>
    <property type="project" value="UniProtKB-EC"/>
</dbReference>
<evidence type="ECO:0000256" key="4">
    <source>
        <dbReference type="ARBA" id="ARBA00022729"/>
    </source>
</evidence>
<dbReference type="InterPro" id="IPR001547">
    <property type="entry name" value="Glyco_hydro_5"/>
</dbReference>
<dbReference type="SUPFAM" id="SSF49384">
    <property type="entry name" value="Carbohydrate-binding domain"/>
    <property type="match status" value="1"/>
</dbReference>
<evidence type="ECO:0000256" key="6">
    <source>
        <dbReference type="ARBA" id="ARBA00023001"/>
    </source>
</evidence>
<evidence type="ECO:0000256" key="8">
    <source>
        <dbReference type="ARBA" id="ARBA00023295"/>
    </source>
</evidence>
<dbReference type="PROSITE" id="PS51172">
    <property type="entry name" value="CBM3"/>
    <property type="match status" value="1"/>
</dbReference>
<dbReference type="EC" id="3.2.1.4" evidence="3"/>
<feature type="signal peptide" evidence="10">
    <location>
        <begin position="1"/>
        <end position="33"/>
    </location>
</feature>
<dbReference type="OrthoDB" id="154460at2"/>
<dbReference type="InterPro" id="IPR003961">
    <property type="entry name" value="FN3_dom"/>
</dbReference>
<dbReference type="InterPro" id="IPR017853">
    <property type="entry name" value="GH"/>
</dbReference>
<dbReference type="Proteomes" id="UP000282076">
    <property type="component" value="Unassembled WGS sequence"/>
</dbReference>
<dbReference type="CDD" id="cd00063">
    <property type="entry name" value="FN3"/>
    <property type="match status" value="2"/>
</dbReference>
<dbReference type="GO" id="GO:0030248">
    <property type="term" value="F:cellulose binding"/>
    <property type="evidence" value="ECO:0007669"/>
    <property type="project" value="InterPro"/>
</dbReference>
<dbReference type="SMART" id="SM01067">
    <property type="entry name" value="CBM_3"/>
    <property type="match status" value="1"/>
</dbReference>
<dbReference type="GO" id="GO:0030245">
    <property type="term" value="P:cellulose catabolic process"/>
    <property type="evidence" value="ECO:0007669"/>
    <property type="project" value="UniProtKB-KW"/>
</dbReference>
<keyword evidence="9" id="KW-0624">Polysaccharide degradation</keyword>
<dbReference type="SMART" id="SM00060">
    <property type="entry name" value="FN3"/>
    <property type="match status" value="2"/>
</dbReference>
<keyword evidence="8" id="KW-0326">Glycosidase</keyword>
<keyword evidence="5" id="KW-0378">Hydrolase</keyword>
<evidence type="ECO:0000259" key="11">
    <source>
        <dbReference type="PROSITE" id="PS50853"/>
    </source>
</evidence>
<dbReference type="Gene3D" id="3.20.20.80">
    <property type="entry name" value="Glycosidases"/>
    <property type="match status" value="1"/>
</dbReference>
<dbReference type="EMBL" id="RBZM01000006">
    <property type="protein sequence ID" value="RKP53167.1"/>
    <property type="molecule type" value="Genomic_DNA"/>
</dbReference>
<evidence type="ECO:0000259" key="12">
    <source>
        <dbReference type="PROSITE" id="PS51172"/>
    </source>
</evidence>
<keyword evidence="14" id="KW-1185">Reference proteome</keyword>
<dbReference type="PANTHER" id="PTHR34142:SF1">
    <property type="entry name" value="GLYCOSIDE HYDROLASE FAMILY 5 DOMAIN-CONTAINING PROTEIN"/>
    <property type="match status" value="1"/>
</dbReference>